<sequence>MQINIHKRQNVIIYYNFITQIIKNNIFLYKIQLFRHKNFVFQHKNNQILLHNFIIKTLVVLCIFLFTNVEYVFGDSINRQIDFLQWQKRIKFSPPKKACATCDWTISYSIENPILDNATQSMLFQDSEQNSTNVNKMPTPNELKNLESSLQNSALQNLFDEDYGNQENDSLQYEFLGQRGQNEFLDMQTRRQDDIFANPLHQNTPYSNTLDAIKLSKAIFMKRNISQAYEEILKHRGIFTCMYCGELDKIFKQLPKFKTKSQNHNISYVYEPLGNLYMIEISDNICGVIDTMMFVQDKDSVELWVYSRFSCKSS</sequence>
<evidence type="ECO:0000256" key="1">
    <source>
        <dbReference type="SAM" id="Phobius"/>
    </source>
</evidence>
<organism evidence="2 3">
    <name type="scientific">Helicobacter didelphidarum</name>
    <dbReference type="NCBI Taxonomy" id="2040648"/>
    <lineage>
        <taxon>Bacteria</taxon>
        <taxon>Pseudomonadati</taxon>
        <taxon>Campylobacterota</taxon>
        <taxon>Epsilonproteobacteria</taxon>
        <taxon>Campylobacterales</taxon>
        <taxon>Helicobacteraceae</taxon>
        <taxon>Helicobacter</taxon>
    </lineage>
</organism>
<proteinExistence type="predicted"/>
<keyword evidence="1" id="KW-0812">Transmembrane</keyword>
<keyword evidence="1" id="KW-0472">Membrane</keyword>
<keyword evidence="1" id="KW-1133">Transmembrane helix</keyword>
<reference evidence="2 3" key="1">
    <citation type="submission" date="2018-04" db="EMBL/GenBank/DDBJ databases">
        <title>Novel Campyloabacter and Helicobacter Species and Strains.</title>
        <authorList>
            <person name="Mannion A.J."/>
            <person name="Shen Z."/>
            <person name="Fox J.G."/>
        </authorList>
    </citation>
    <scope>NUCLEOTIDE SEQUENCE [LARGE SCALE GENOMIC DNA]</scope>
    <source>
        <strain evidence="2 3">MIT 17-337</strain>
    </source>
</reference>
<gene>
    <name evidence="2" type="ORF">CQA53_04400</name>
</gene>
<evidence type="ECO:0008006" key="4">
    <source>
        <dbReference type="Google" id="ProtNLM"/>
    </source>
</evidence>
<comment type="caution">
    <text evidence="2">The sequence shown here is derived from an EMBL/GenBank/DDBJ whole genome shotgun (WGS) entry which is preliminary data.</text>
</comment>
<dbReference type="AlphaFoldDB" id="A0A3D8IMT7"/>
<dbReference type="EMBL" id="NXLQ01000006">
    <property type="protein sequence ID" value="RDU66255.1"/>
    <property type="molecule type" value="Genomic_DNA"/>
</dbReference>
<feature type="transmembrane region" description="Helical" evidence="1">
    <location>
        <begin position="53"/>
        <end position="73"/>
    </location>
</feature>
<evidence type="ECO:0000313" key="3">
    <source>
        <dbReference type="Proteomes" id="UP000256379"/>
    </source>
</evidence>
<name>A0A3D8IMT7_9HELI</name>
<dbReference type="OrthoDB" id="9991532at2"/>
<dbReference type="Proteomes" id="UP000256379">
    <property type="component" value="Unassembled WGS sequence"/>
</dbReference>
<dbReference type="RefSeq" id="WP_115542815.1">
    <property type="nucleotide sequence ID" value="NZ_NXLQ01000006.1"/>
</dbReference>
<accession>A0A3D8IMT7</accession>
<keyword evidence="3" id="KW-1185">Reference proteome</keyword>
<evidence type="ECO:0000313" key="2">
    <source>
        <dbReference type="EMBL" id="RDU66255.1"/>
    </source>
</evidence>
<protein>
    <recommendedName>
        <fullName evidence="4">Transmembrane protein</fullName>
    </recommendedName>
</protein>